<proteinExistence type="predicted"/>
<evidence type="ECO:0000313" key="2">
    <source>
        <dbReference type="Proteomes" id="UP000053235"/>
    </source>
</evidence>
<organism evidence="1 2">
    <name type="scientific">Roseibium alexandrii</name>
    <dbReference type="NCBI Taxonomy" id="388408"/>
    <lineage>
        <taxon>Bacteria</taxon>
        <taxon>Pseudomonadati</taxon>
        <taxon>Pseudomonadota</taxon>
        <taxon>Alphaproteobacteria</taxon>
        <taxon>Hyphomicrobiales</taxon>
        <taxon>Stappiaceae</taxon>
        <taxon>Roseibium</taxon>
    </lineage>
</organism>
<protein>
    <submittedName>
        <fullName evidence="1">Uncharacterized protein</fullName>
    </submittedName>
</protein>
<keyword evidence="2" id="KW-1185">Reference proteome</keyword>
<dbReference type="AlphaFoldDB" id="A0A0M7A6H7"/>
<dbReference type="EMBL" id="CXWD01000007">
    <property type="protein sequence ID" value="CTQ69343.1"/>
    <property type="molecule type" value="Genomic_DNA"/>
</dbReference>
<accession>A0A0M7A6H7</accession>
<reference evidence="2" key="1">
    <citation type="submission" date="2015-07" db="EMBL/GenBank/DDBJ databases">
        <authorList>
            <person name="Rodrigo-Torres Lidia"/>
            <person name="Arahal R.David."/>
        </authorList>
    </citation>
    <scope>NUCLEOTIDE SEQUENCE [LARGE SCALE GENOMIC DNA]</scope>
    <source>
        <strain evidence="2">CECT 5112</strain>
    </source>
</reference>
<name>A0A0M7A6H7_9HYPH</name>
<dbReference type="Proteomes" id="UP000053235">
    <property type="component" value="Unassembled WGS sequence"/>
</dbReference>
<gene>
    <name evidence="1" type="ORF">LAX5112_02078</name>
</gene>
<evidence type="ECO:0000313" key="1">
    <source>
        <dbReference type="EMBL" id="CTQ69343.1"/>
    </source>
</evidence>
<dbReference type="STRING" id="388408.LAX5112_02078"/>
<sequence length="67" mass="7216">MSVIGFGIGAKRNVIDSFPQSGDDFFVKHLHIEAVATALGERNGFSLACNSLHRILGALFRSPSGWV</sequence>